<comment type="similarity">
    <text evidence="4">Belongs to the methyltransferase superfamily. METTL23 family.</text>
</comment>
<dbReference type="GO" id="GO:0005634">
    <property type="term" value="C:nucleus"/>
    <property type="evidence" value="ECO:0007669"/>
    <property type="project" value="TreeGrafter"/>
</dbReference>
<keyword evidence="6" id="KW-1185">Reference proteome</keyword>
<gene>
    <name evidence="5" type="ORF">QJS10_CPB11g02033</name>
</gene>
<dbReference type="GO" id="GO:0032259">
    <property type="term" value="P:methylation"/>
    <property type="evidence" value="ECO:0007669"/>
    <property type="project" value="UniProtKB-KW"/>
</dbReference>
<dbReference type="Proteomes" id="UP001180020">
    <property type="component" value="Unassembled WGS sequence"/>
</dbReference>
<dbReference type="InterPro" id="IPR019410">
    <property type="entry name" value="Methyltransf_16"/>
</dbReference>
<dbReference type="Pfam" id="PF10294">
    <property type="entry name" value="Methyltransf_16"/>
    <property type="match status" value="1"/>
</dbReference>
<accession>A0AAV9DUE0</accession>
<evidence type="ECO:0000313" key="5">
    <source>
        <dbReference type="EMBL" id="KAK1304574.1"/>
    </source>
</evidence>
<dbReference type="SUPFAM" id="SSF53335">
    <property type="entry name" value="S-adenosyl-L-methionine-dependent methyltransferases"/>
    <property type="match status" value="1"/>
</dbReference>
<evidence type="ECO:0008006" key="7">
    <source>
        <dbReference type="Google" id="ProtNLM"/>
    </source>
</evidence>
<evidence type="ECO:0000256" key="4">
    <source>
        <dbReference type="ARBA" id="ARBA00043988"/>
    </source>
</evidence>
<keyword evidence="2" id="KW-0808">Transferase</keyword>
<dbReference type="AlphaFoldDB" id="A0AAV9DUE0"/>
<keyword evidence="3" id="KW-0949">S-adenosyl-L-methionine</keyword>
<dbReference type="PANTHER" id="PTHR14614:SF164">
    <property type="entry name" value="HISTONE-ARGININE METHYLTRANSFERASE METTL23"/>
    <property type="match status" value="1"/>
</dbReference>
<evidence type="ECO:0000256" key="1">
    <source>
        <dbReference type="ARBA" id="ARBA00022603"/>
    </source>
</evidence>
<comment type="caution">
    <text evidence="5">The sequence shown here is derived from an EMBL/GenBank/DDBJ whole genome shotgun (WGS) entry which is preliminary data.</text>
</comment>
<proteinExistence type="inferred from homology"/>
<protein>
    <recommendedName>
        <fullName evidence="7">Methyltransferase-like protein 23</fullName>
    </recommendedName>
</protein>
<dbReference type="GO" id="GO:0008168">
    <property type="term" value="F:methyltransferase activity"/>
    <property type="evidence" value="ECO:0007669"/>
    <property type="project" value="UniProtKB-KW"/>
</dbReference>
<evidence type="ECO:0000256" key="3">
    <source>
        <dbReference type="ARBA" id="ARBA00022691"/>
    </source>
</evidence>
<dbReference type="EMBL" id="JAUJYO010000011">
    <property type="protein sequence ID" value="KAK1304574.1"/>
    <property type="molecule type" value="Genomic_DNA"/>
</dbReference>
<reference evidence="5" key="1">
    <citation type="journal article" date="2023" name="Nat. Commun.">
        <title>Diploid and tetraploid genomes of Acorus and the evolution of monocots.</title>
        <authorList>
            <person name="Ma L."/>
            <person name="Liu K.W."/>
            <person name="Li Z."/>
            <person name="Hsiao Y.Y."/>
            <person name="Qi Y."/>
            <person name="Fu T."/>
            <person name="Tang G.D."/>
            <person name="Zhang D."/>
            <person name="Sun W.H."/>
            <person name="Liu D.K."/>
            <person name="Li Y."/>
            <person name="Chen G.Z."/>
            <person name="Liu X.D."/>
            <person name="Liao X.Y."/>
            <person name="Jiang Y.T."/>
            <person name="Yu X."/>
            <person name="Hao Y."/>
            <person name="Huang J."/>
            <person name="Zhao X.W."/>
            <person name="Ke S."/>
            <person name="Chen Y.Y."/>
            <person name="Wu W.L."/>
            <person name="Hsu J.L."/>
            <person name="Lin Y.F."/>
            <person name="Huang M.D."/>
            <person name="Li C.Y."/>
            <person name="Huang L."/>
            <person name="Wang Z.W."/>
            <person name="Zhao X."/>
            <person name="Zhong W.Y."/>
            <person name="Peng D.H."/>
            <person name="Ahmad S."/>
            <person name="Lan S."/>
            <person name="Zhang J.S."/>
            <person name="Tsai W.C."/>
            <person name="Van de Peer Y."/>
            <person name="Liu Z.J."/>
        </authorList>
    </citation>
    <scope>NUCLEOTIDE SEQUENCE</scope>
    <source>
        <strain evidence="5">CP</strain>
    </source>
</reference>
<organism evidence="5 6">
    <name type="scientific">Acorus calamus</name>
    <name type="common">Sweet flag</name>
    <dbReference type="NCBI Taxonomy" id="4465"/>
    <lineage>
        <taxon>Eukaryota</taxon>
        <taxon>Viridiplantae</taxon>
        <taxon>Streptophyta</taxon>
        <taxon>Embryophyta</taxon>
        <taxon>Tracheophyta</taxon>
        <taxon>Spermatophyta</taxon>
        <taxon>Magnoliopsida</taxon>
        <taxon>Liliopsida</taxon>
        <taxon>Acoraceae</taxon>
        <taxon>Acorus</taxon>
    </lineage>
</organism>
<evidence type="ECO:0000256" key="2">
    <source>
        <dbReference type="ARBA" id="ARBA00022679"/>
    </source>
</evidence>
<evidence type="ECO:0000313" key="6">
    <source>
        <dbReference type="Proteomes" id="UP001180020"/>
    </source>
</evidence>
<dbReference type="InterPro" id="IPR029063">
    <property type="entry name" value="SAM-dependent_MTases_sf"/>
</dbReference>
<dbReference type="GO" id="GO:0005737">
    <property type="term" value="C:cytoplasm"/>
    <property type="evidence" value="ECO:0007669"/>
    <property type="project" value="TreeGrafter"/>
</dbReference>
<dbReference type="PANTHER" id="PTHR14614">
    <property type="entry name" value="HEPATOCELLULAR CARCINOMA-ASSOCIATED ANTIGEN"/>
    <property type="match status" value="1"/>
</dbReference>
<keyword evidence="1" id="KW-0489">Methyltransferase</keyword>
<name>A0AAV9DUE0_ACOCL</name>
<dbReference type="Gene3D" id="3.40.50.150">
    <property type="entry name" value="Vaccinia Virus protein VP39"/>
    <property type="match status" value="1"/>
</dbReference>
<reference evidence="5" key="2">
    <citation type="submission" date="2023-06" db="EMBL/GenBank/DDBJ databases">
        <authorList>
            <person name="Ma L."/>
            <person name="Liu K.-W."/>
            <person name="Li Z."/>
            <person name="Hsiao Y.-Y."/>
            <person name="Qi Y."/>
            <person name="Fu T."/>
            <person name="Tang G."/>
            <person name="Zhang D."/>
            <person name="Sun W.-H."/>
            <person name="Liu D.-K."/>
            <person name="Li Y."/>
            <person name="Chen G.-Z."/>
            <person name="Liu X.-D."/>
            <person name="Liao X.-Y."/>
            <person name="Jiang Y.-T."/>
            <person name="Yu X."/>
            <person name="Hao Y."/>
            <person name="Huang J."/>
            <person name="Zhao X.-W."/>
            <person name="Ke S."/>
            <person name="Chen Y.-Y."/>
            <person name="Wu W.-L."/>
            <person name="Hsu J.-L."/>
            <person name="Lin Y.-F."/>
            <person name="Huang M.-D."/>
            <person name="Li C.-Y."/>
            <person name="Huang L."/>
            <person name="Wang Z.-W."/>
            <person name="Zhao X."/>
            <person name="Zhong W.-Y."/>
            <person name="Peng D.-H."/>
            <person name="Ahmad S."/>
            <person name="Lan S."/>
            <person name="Zhang J.-S."/>
            <person name="Tsai W.-C."/>
            <person name="Van De Peer Y."/>
            <person name="Liu Z.-J."/>
        </authorList>
    </citation>
    <scope>NUCLEOTIDE SEQUENCE</scope>
    <source>
        <strain evidence="5">CP</strain>
        <tissue evidence="5">Leaves</tissue>
    </source>
</reference>
<sequence length="230" mass="25588">MEVGGDGSPSNKSVIRRNMITVSNHRFGDGHSDGFTIEIVENMKEEYGMFVWPCSVALAEYVWQQRSRFEGKTVVELGAGTSLPGLVASKVGANVVLTDNADRLEVLDNMRKTCELNKLDCRILGVTWGEWDEPKFTLVPHIVLGADVLYDSNDFDNLFATVTFMLQSSPGSVFITTYHNRSGHHLIELLMVKWGLKCTKLLDAFSFMPSPKAANMQGNIQLVEIALKDQ</sequence>